<dbReference type="PANTHER" id="PTHR43630">
    <property type="entry name" value="POLY-BETA-1,6-N-ACETYL-D-GLUCOSAMINE SYNTHASE"/>
    <property type="match status" value="1"/>
</dbReference>
<dbReference type="GO" id="GO:0016740">
    <property type="term" value="F:transferase activity"/>
    <property type="evidence" value="ECO:0007669"/>
    <property type="project" value="UniProtKB-KW"/>
</dbReference>
<feature type="transmembrane region" description="Helical" evidence="2">
    <location>
        <begin position="213"/>
        <end position="233"/>
    </location>
</feature>
<dbReference type="EMBL" id="BGZJ01000001">
    <property type="protein sequence ID" value="GBO93579.1"/>
    <property type="molecule type" value="Genomic_DNA"/>
</dbReference>
<dbReference type="RefSeq" id="WP_116269931.1">
    <property type="nucleotide sequence ID" value="NZ_BGZJ01000001.1"/>
</dbReference>
<dbReference type="OrthoDB" id="9815923at2"/>
<sequence>MNNLAVLILTKNEEKNIAETIQSARQCTDEVILIDSGSTDRTVEIAEKAGARVVYRAWTNDFSAQRNFGLSATDATWVLYLDADEHLTPELASAIRRATEPGAEPAAYRMLRLCCAFGKTFRHGVIGPNWVTRLFPRTEVTWVNQVHEHPECSLQEKTLPGYMEHYTYADWRSWERKMSLYSTLWAENAFRQGRRTSLGGIFGHSAGSFFKMLILKLGFLDGALGTYLCFLNFSYTMMKYLKLHELQRTAANKKEA</sequence>
<keyword evidence="5" id="KW-1185">Reference proteome</keyword>
<comment type="caution">
    <text evidence="4">The sequence shown here is derived from an EMBL/GenBank/DDBJ whole genome shotgun (WGS) entry which is preliminary data.</text>
</comment>
<keyword evidence="2" id="KW-1133">Transmembrane helix</keyword>
<keyword evidence="2" id="KW-0812">Transmembrane</keyword>
<name>A0A388SDN0_9BURK</name>
<dbReference type="InterPro" id="IPR001173">
    <property type="entry name" value="Glyco_trans_2-like"/>
</dbReference>
<accession>A0A388SDN0</accession>
<comment type="similarity">
    <text evidence="1">Belongs to the glycosyltransferase 2 family. WaaE/KdtX subfamily.</text>
</comment>
<keyword evidence="2" id="KW-0472">Membrane</keyword>
<reference evidence="4 5" key="1">
    <citation type="journal article" date="2018" name="Int. J. Syst. Evol. Microbiol.">
        <title>Mesosutterella multiformis gen. nov., sp. nov., a member of the family Sutterellaceae and Sutterella megalosphaeroides sp. nov., isolated from human faeces.</title>
        <authorList>
            <person name="Sakamoto M."/>
            <person name="Ikeyama N."/>
            <person name="Kunihiro T."/>
            <person name="Iino T."/>
            <person name="Yuki M."/>
            <person name="Ohkuma M."/>
        </authorList>
    </citation>
    <scope>NUCLEOTIDE SEQUENCE [LARGE SCALE GENOMIC DNA]</scope>
    <source>
        <strain evidence="4 5">4NBBH2</strain>
    </source>
</reference>
<dbReference type="Pfam" id="PF00535">
    <property type="entry name" value="Glycos_transf_2"/>
    <property type="match status" value="1"/>
</dbReference>
<proteinExistence type="inferred from homology"/>
<gene>
    <name evidence="4" type="primary">lgtF</name>
    <name evidence="4" type="ORF">MESMUL_09330</name>
</gene>
<evidence type="ECO:0000256" key="1">
    <source>
        <dbReference type="ARBA" id="ARBA00038494"/>
    </source>
</evidence>
<dbReference type="Proteomes" id="UP000266091">
    <property type="component" value="Unassembled WGS sequence"/>
</dbReference>
<dbReference type="Gene3D" id="3.90.550.10">
    <property type="entry name" value="Spore Coat Polysaccharide Biosynthesis Protein SpsA, Chain A"/>
    <property type="match status" value="1"/>
</dbReference>
<organism evidence="4 5">
    <name type="scientific">Mesosutterella multiformis</name>
    <dbReference type="NCBI Taxonomy" id="2259133"/>
    <lineage>
        <taxon>Bacteria</taxon>
        <taxon>Pseudomonadati</taxon>
        <taxon>Pseudomonadota</taxon>
        <taxon>Betaproteobacteria</taxon>
        <taxon>Burkholderiales</taxon>
        <taxon>Sutterellaceae</taxon>
        <taxon>Mesosutterella</taxon>
    </lineage>
</organism>
<evidence type="ECO:0000313" key="4">
    <source>
        <dbReference type="EMBL" id="GBO93579.1"/>
    </source>
</evidence>
<dbReference type="CDD" id="cd02511">
    <property type="entry name" value="Beta4Glucosyltransferase"/>
    <property type="match status" value="1"/>
</dbReference>
<dbReference type="SUPFAM" id="SSF53448">
    <property type="entry name" value="Nucleotide-diphospho-sugar transferases"/>
    <property type="match status" value="1"/>
</dbReference>
<dbReference type="PANTHER" id="PTHR43630:SF2">
    <property type="entry name" value="GLYCOSYLTRANSFERASE"/>
    <property type="match status" value="1"/>
</dbReference>
<evidence type="ECO:0000313" key="5">
    <source>
        <dbReference type="Proteomes" id="UP000266091"/>
    </source>
</evidence>
<dbReference type="AlphaFoldDB" id="A0A388SDN0"/>
<feature type="domain" description="Glycosyltransferase 2-like" evidence="3">
    <location>
        <begin position="6"/>
        <end position="103"/>
    </location>
</feature>
<accession>A0A401LJI3</accession>
<keyword evidence="4" id="KW-0808">Transferase</keyword>
<evidence type="ECO:0000256" key="2">
    <source>
        <dbReference type="SAM" id="Phobius"/>
    </source>
</evidence>
<evidence type="ECO:0000259" key="3">
    <source>
        <dbReference type="Pfam" id="PF00535"/>
    </source>
</evidence>
<protein>
    <submittedName>
        <fullName evidence="4">Beta 1,4 glucosyltransferase</fullName>
    </submittedName>
</protein>
<dbReference type="InterPro" id="IPR029044">
    <property type="entry name" value="Nucleotide-diphossugar_trans"/>
</dbReference>